<dbReference type="InterPro" id="IPR008258">
    <property type="entry name" value="Transglycosylase_SLT_dom_1"/>
</dbReference>
<evidence type="ECO:0000259" key="2">
    <source>
        <dbReference type="Pfam" id="PF01464"/>
    </source>
</evidence>
<dbReference type="Gene3D" id="1.10.530.10">
    <property type="match status" value="1"/>
</dbReference>
<protein>
    <submittedName>
        <fullName evidence="3">Transglycosylase SLT domain-containing protein</fullName>
    </submittedName>
</protein>
<dbReference type="AlphaFoldDB" id="A0A1H2XNT9"/>
<keyword evidence="4" id="KW-1185">Reference proteome</keyword>
<organism evidence="3 4">
    <name type="scientific">Alicyclobacillus hesperidum</name>
    <dbReference type="NCBI Taxonomy" id="89784"/>
    <lineage>
        <taxon>Bacteria</taxon>
        <taxon>Bacillati</taxon>
        <taxon>Bacillota</taxon>
        <taxon>Bacilli</taxon>
        <taxon>Bacillales</taxon>
        <taxon>Alicyclobacillaceae</taxon>
        <taxon>Alicyclobacillus</taxon>
    </lineage>
</organism>
<dbReference type="PANTHER" id="PTHR37423">
    <property type="entry name" value="SOLUBLE LYTIC MUREIN TRANSGLYCOSYLASE-RELATED"/>
    <property type="match status" value="1"/>
</dbReference>
<dbReference type="EMBL" id="FNOJ01000023">
    <property type="protein sequence ID" value="SDW94527.1"/>
    <property type="molecule type" value="Genomic_DNA"/>
</dbReference>
<reference evidence="4" key="1">
    <citation type="submission" date="2016-10" db="EMBL/GenBank/DDBJ databases">
        <authorList>
            <person name="Varghese N."/>
        </authorList>
    </citation>
    <scope>NUCLEOTIDE SEQUENCE [LARGE SCALE GENOMIC DNA]</scope>
    <source>
        <strain evidence="4">DSM 12489</strain>
    </source>
</reference>
<sequence length="451" mass="48963">MKRLGLFRIPTEPKDVFPWLVKRLVLSLGLGGTLGYLALLIVALSLLGFLIGDYQANGKGTVEDGNIVLSSATEAKETALKNTYQEVADEWQQGLSASEIAQVEQQQVDLPAAVLMAIGKVINNLNMPNAQEYYDYLAPVYTWKTYIDVTITYQAVCDKNGCHVVTHEVDTPVTMLQTANTWDGTLVDTYKWVTSMSGTTSNGVYTKKIELTSSTRTYDWSRVWNLFQHILTAQHTHIKESQEDEDILAGFIGAVDYTISDPEVQKMVTSVLFPGGVVSTNLPHVSTALPSGDTIQNILHYKADIEAAAQMFNIPAVLIAGVMYQESGGNQVDATGHVLTSYAGAMGLMQVEPSTAAGLTINGVPVGANWYADLANPSTNILLGAELLSELYHAFNENVDETLSAYNAGPGAEEEALSQGYTVAQNSQTLEYVAAITQQWIPALEPYFGSL</sequence>
<dbReference type="Pfam" id="PF01464">
    <property type="entry name" value="SLT"/>
    <property type="match status" value="1"/>
</dbReference>
<keyword evidence="1" id="KW-1133">Transmembrane helix</keyword>
<keyword evidence="1" id="KW-0812">Transmembrane</keyword>
<dbReference type="RefSeq" id="WP_074693716.1">
    <property type="nucleotide sequence ID" value="NZ_FNOJ01000023.1"/>
</dbReference>
<accession>A0A1H2XNT9</accession>
<proteinExistence type="predicted"/>
<evidence type="ECO:0000313" key="4">
    <source>
        <dbReference type="Proteomes" id="UP000182589"/>
    </source>
</evidence>
<dbReference type="PANTHER" id="PTHR37423:SF2">
    <property type="entry name" value="MEMBRANE-BOUND LYTIC MUREIN TRANSGLYCOSYLASE C"/>
    <property type="match status" value="1"/>
</dbReference>
<dbReference type="STRING" id="89784.SAMN04489725_12318"/>
<feature type="domain" description="Transglycosylase SLT" evidence="2">
    <location>
        <begin position="305"/>
        <end position="425"/>
    </location>
</feature>
<name>A0A1H2XNT9_9BACL</name>
<feature type="transmembrane region" description="Helical" evidence="1">
    <location>
        <begin position="24"/>
        <end position="51"/>
    </location>
</feature>
<keyword evidence="1" id="KW-0472">Membrane</keyword>
<gene>
    <name evidence="3" type="ORF">SAMN04489725_12318</name>
</gene>
<evidence type="ECO:0000313" key="3">
    <source>
        <dbReference type="EMBL" id="SDW94527.1"/>
    </source>
</evidence>
<evidence type="ECO:0000256" key="1">
    <source>
        <dbReference type="SAM" id="Phobius"/>
    </source>
</evidence>
<dbReference type="InterPro" id="IPR023346">
    <property type="entry name" value="Lysozyme-like_dom_sf"/>
</dbReference>
<dbReference type="Proteomes" id="UP000182589">
    <property type="component" value="Unassembled WGS sequence"/>
</dbReference>
<dbReference type="SUPFAM" id="SSF53955">
    <property type="entry name" value="Lysozyme-like"/>
    <property type="match status" value="1"/>
</dbReference>